<comment type="subcellular location">
    <subcellularLocation>
        <location evidence="1 11">Cell membrane</location>
        <topology evidence="1 11">Peripheral membrane protein</topology>
    </subcellularLocation>
    <subcellularLocation>
        <location evidence="11">Cytoplasm</location>
    </subcellularLocation>
    <text evidence="11">Cell membrane association requires GtfB.</text>
</comment>
<dbReference type="HAMAP" id="MF_01472">
    <property type="entry name" value="GtfA"/>
    <property type="match status" value="1"/>
</dbReference>
<gene>
    <name evidence="11 13" type="primary">gtfA</name>
    <name evidence="13" type="ORF">FYJ62_05205</name>
</gene>
<dbReference type="GO" id="GO:0000166">
    <property type="term" value="F:nucleotide binding"/>
    <property type="evidence" value="ECO:0007669"/>
    <property type="project" value="UniProtKB-KW"/>
</dbReference>
<evidence type="ECO:0000313" key="13">
    <source>
        <dbReference type="EMBL" id="MST87049.1"/>
    </source>
</evidence>
<evidence type="ECO:0000256" key="5">
    <source>
        <dbReference type="ARBA" id="ARBA00022490"/>
    </source>
</evidence>
<dbReference type="Pfam" id="PF13692">
    <property type="entry name" value="Glyco_trans_1_4"/>
    <property type="match status" value="1"/>
</dbReference>
<evidence type="ECO:0000256" key="8">
    <source>
        <dbReference type="ARBA" id="ARBA00022741"/>
    </source>
</evidence>
<feature type="domain" description="GtfA extended beta-sheet meander" evidence="12">
    <location>
        <begin position="97"/>
        <end position="189"/>
    </location>
</feature>
<evidence type="ECO:0000256" key="9">
    <source>
        <dbReference type="ARBA" id="ARBA00023136"/>
    </source>
</evidence>
<dbReference type="Pfam" id="PF22145">
    <property type="entry name" value="GtfA_EBD"/>
    <property type="match status" value="1"/>
</dbReference>
<dbReference type="Proteomes" id="UP000438120">
    <property type="component" value="Unassembled WGS sequence"/>
</dbReference>
<evidence type="ECO:0000256" key="2">
    <source>
        <dbReference type="ARBA" id="ARBA00004922"/>
    </source>
</evidence>
<protein>
    <recommendedName>
        <fullName evidence="11">UDP-N-acetylglucosamine--peptide N-acetylglucosaminyltransferase GtfA subunit</fullName>
        <ecNumber evidence="11">2.4.1.-</ecNumber>
    </recommendedName>
    <alternativeName>
        <fullName evidence="11">Glycosyltransferase GtfA</fullName>
    </alternativeName>
</protein>
<dbReference type="InterPro" id="IPR054396">
    <property type="entry name" value="GtfA_EBD"/>
</dbReference>
<dbReference type="Gene3D" id="3.40.50.2000">
    <property type="entry name" value="Glycogen Phosphorylase B"/>
    <property type="match status" value="2"/>
</dbReference>
<dbReference type="EC" id="2.4.1.-" evidence="11"/>
<dbReference type="AlphaFoldDB" id="A0A6A8ME41"/>
<keyword evidence="5 11" id="KW-0963">Cytoplasm</keyword>
<comment type="caution">
    <text evidence="11">Lacks conserved residue(s) required for the propagation of feature annotation.</text>
</comment>
<accession>A0A6A8ME41</accession>
<evidence type="ECO:0000256" key="3">
    <source>
        <dbReference type="ARBA" id="ARBA00009481"/>
    </source>
</evidence>
<evidence type="ECO:0000256" key="7">
    <source>
        <dbReference type="ARBA" id="ARBA00022679"/>
    </source>
</evidence>
<evidence type="ECO:0000256" key="11">
    <source>
        <dbReference type="HAMAP-Rule" id="MF_01472"/>
    </source>
</evidence>
<dbReference type="OrthoDB" id="9765175at2"/>
<feature type="binding site" evidence="11">
    <location>
        <begin position="403"/>
        <end position="406"/>
    </location>
    <ligand>
        <name>N-acetyl-D-glucosamine</name>
        <dbReference type="ChEBI" id="CHEBI:506227"/>
    </ligand>
</feature>
<keyword evidence="9 11" id="KW-0472">Membrane</keyword>
<dbReference type="NCBIfam" id="TIGR02918">
    <property type="entry name" value="accessory Sec system glycosyltransferase GtfA"/>
    <property type="match status" value="1"/>
</dbReference>
<evidence type="ECO:0000256" key="1">
    <source>
        <dbReference type="ARBA" id="ARBA00004202"/>
    </source>
</evidence>
<dbReference type="GO" id="GO:0005886">
    <property type="term" value="C:plasma membrane"/>
    <property type="evidence" value="ECO:0007669"/>
    <property type="project" value="UniProtKB-SubCell"/>
</dbReference>
<dbReference type="PANTHER" id="PTHR12526:SF629">
    <property type="entry name" value="TEICHURONIC ACID BIOSYNTHESIS GLYCOSYLTRANSFERASE TUAH-RELATED"/>
    <property type="match status" value="1"/>
</dbReference>
<comment type="catalytic activity">
    <reaction evidence="10 11">
        <text>L-seryl-[protein] + UDP-N-acetyl-alpha-D-glucosamine = 3-O-[N-acetyl-alpha-D-glucosaminyl]-L-seryl-[protein] + UDP + H(+)</text>
        <dbReference type="Rhea" id="RHEA:59872"/>
        <dbReference type="Rhea" id="RHEA-COMP:9863"/>
        <dbReference type="Rhea" id="RHEA-COMP:15471"/>
        <dbReference type="ChEBI" id="CHEBI:15378"/>
        <dbReference type="ChEBI" id="CHEBI:29999"/>
        <dbReference type="ChEBI" id="CHEBI:57705"/>
        <dbReference type="ChEBI" id="CHEBI:58223"/>
        <dbReference type="ChEBI" id="CHEBI:143279"/>
    </reaction>
</comment>
<dbReference type="UniPathway" id="UPA00378"/>
<evidence type="ECO:0000259" key="12">
    <source>
        <dbReference type="Pfam" id="PF22145"/>
    </source>
</evidence>
<feature type="binding site" evidence="11">
    <location>
        <position position="240"/>
    </location>
    <ligand>
        <name>N-acetyl-D-glucosamine</name>
        <dbReference type="ChEBI" id="CHEBI:506227"/>
    </ligand>
</feature>
<keyword evidence="4 11" id="KW-1003">Cell membrane</keyword>
<dbReference type="SUPFAM" id="SSF53756">
    <property type="entry name" value="UDP-Glycosyltransferase/glycogen phosphorylase"/>
    <property type="match status" value="1"/>
</dbReference>
<dbReference type="FunFam" id="3.40.50.2000:FF:000196">
    <property type="entry name" value="UDP-N-acetylglucosamine--peptide N-acetylglucosaminyltransferase GtfA subunit"/>
    <property type="match status" value="1"/>
</dbReference>
<comment type="subunit">
    <text evidence="11">Forms a heterotetramer with 2 subunits each of GtfA and GtfB. Part of the accessory SecA2/SecY2 protein translocation apparatus.</text>
</comment>
<dbReference type="PANTHER" id="PTHR12526">
    <property type="entry name" value="GLYCOSYLTRANSFERASE"/>
    <property type="match status" value="1"/>
</dbReference>
<keyword evidence="6 11" id="KW-0328">Glycosyltransferase</keyword>
<feature type="binding site" evidence="11">
    <location>
        <begin position="383"/>
        <end position="384"/>
    </location>
    <ligand>
        <name>UDP</name>
        <dbReference type="ChEBI" id="CHEBI:58223"/>
    </ligand>
</feature>
<comment type="caution">
    <text evidence="13">The sequence shown here is derived from an EMBL/GenBank/DDBJ whole genome shotgun (WGS) entry which is preliminary data.</text>
</comment>
<comment type="similarity">
    <text evidence="3 11">Belongs to the glycosyltransferase group 1 family. Glycosyltransferase 4 subfamily.</text>
</comment>
<reference evidence="13 14" key="1">
    <citation type="submission" date="2019-08" db="EMBL/GenBank/DDBJ databases">
        <title>In-depth cultivation of the pig gut microbiome towards novel bacterial diversity and tailored functional studies.</title>
        <authorList>
            <person name="Wylensek D."/>
            <person name="Hitch T.C.A."/>
            <person name="Clavel T."/>
        </authorList>
    </citation>
    <scope>NUCLEOTIDE SEQUENCE [LARGE SCALE GENOMIC DNA]</scope>
    <source>
        <strain evidence="13 14">Bifido-178-WT-2B</strain>
    </source>
</reference>
<name>A0A6A8ME41_9LACO</name>
<dbReference type="EMBL" id="VUMX01000011">
    <property type="protein sequence ID" value="MST87049.1"/>
    <property type="molecule type" value="Genomic_DNA"/>
</dbReference>
<dbReference type="GO" id="GO:0017122">
    <property type="term" value="C:protein N-acetylglucosaminyltransferase complex"/>
    <property type="evidence" value="ECO:0007669"/>
    <property type="project" value="UniProtKB-UniRule"/>
</dbReference>
<evidence type="ECO:0000256" key="6">
    <source>
        <dbReference type="ARBA" id="ARBA00022676"/>
    </source>
</evidence>
<dbReference type="GO" id="GO:0016757">
    <property type="term" value="F:glycosyltransferase activity"/>
    <property type="evidence" value="ECO:0007669"/>
    <property type="project" value="UniProtKB-UniRule"/>
</dbReference>
<comment type="pathway">
    <text evidence="2 11">Protein modification; protein glycosylation.</text>
</comment>
<dbReference type="InterPro" id="IPR014267">
    <property type="entry name" value="GtfA"/>
</dbReference>
<evidence type="ECO:0000256" key="4">
    <source>
        <dbReference type="ARBA" id="ARBA00022475"/>
    </source>
</evidence>
<organism evidence="13 14">
    <name type="scientific">Lactobacillus porci</name>
    <dbReference type="NCBI Taxonomy" id="2012477"/>
    <lineage>
        <taxon>Bacteria</taxon>
        <taxon>Bacillati</taxon>
        <taxon>Bacillota</taxon>
        <taxon>Bacilli</taxon>
        <taxon>Lactobacillales</taxon>
        <taxon>Lactobacillaceae</taxon>
        <taxon>Lactobacillus</taxon>
    </lineage>
</organism>
<sequence length="502" mass="58050">MTIYSINKGIGWASSGVEFAQAYRSQVFASLGEKARFIFTDWISYENIEHLTSNMGFKDSQVIWLYLFFTDFKIKPTSFTTADLERHLPKIAEKKPLGKAIRYVFDDRFWATAYLKAENSDLVERVEYVSGTSLIRKDYFSYGRYCTEFYAPYDNRAKVYQRRFYNEDGTTAYDELIDGENDHIYKFKDDIVYSKQGLIAKLMKELHFGKKDIVLIDRAEGQGQEILENRGKARVGTIVHADHFSEPETNDETVLWNNFYEYEFDHEREIDFFVTATKLQKRIMEDQFKKYKGQSPVIYAIPVGSLAKLHKVPFASRKPFSIVTASRLATEKHLDWAIRAVAKAHETWPQLTFDIYGSGSEEANLREVIAETKSADYIRLLGHQDLTEVYQNYQVYLSCSTSEGFGLSLMEAVGSGLAMIGFDVRYGNPTFIDPGQNGLLLPYKRLETMPQHVEEMAEGLCELFSQDLSKFSDHSYQLASQFKTKKVAKLWKRAIERELHRD</sequence>
<dbReference type="GO" id="GO:0005737">
    <property type="term" value="C:cytoplasm"/>
    <property type="evidence" value="ECO:0007669"/>
    <property type="project" value="UniProtKB-SubCell"/>
</dbReference>
<proteinExistence type="inferred from homology"/>
<keyword evidence="7 11" id="KW-0808">Transferase</keyword>
<evidence type="ECO:0000256" key="10">
    <source>
        <dbReference type="ARBA" id="ARBA00052053"/>
    </source>
</evidence>
<dbReference type="RefSeq" id="WP_154548431.1">
    <property type="nucleotide sequence ID" value="NZ_VUMX01000011.1"/>
</dbReference>
<evidence type="ECO:0000313" key="14">
    <source>
        <dbReference type="Proteomes" id="UP000438120"/>
    </source>
</evidence>
<keyword evidence="8 11" id="KW-0547">Nucleotide-binding</keyword>
<comment type="function">
    <text evidence="11">Required for polymorphic O-glycosylation of the serine-rich repeat protein in this bacteria. Catalyzes the first step in glycosylation by transferring N-acetylglucosamine from UDP-GlcNAc to serine residues in the substrate protein. Part of the accessory SecA2/SecY2 system specifically required to export serine-rich repeat cell wall proteins usually encoded upstream in the same operon.</text>
</comment>
<keyword evidence="14" id="KW-1185">Reference proteome</keyword>